<proteinExistence type="predicted"/>
<sequence length="314" mass="34354">MSSSKRQATTPPTVLGLDHVLVDIARYIPAAKGVMAFLAALPASSRSVPLAALYMLLQDPRRHVLATESEPVDALWPLLHLDLITPAAASLVRDALPLFPCASAGTLNAARPSGLDALEWLALWSSKLTHYKHVEDDVVYDRCQLCAILRQCFKLRVVDTSRAIDASSAIAFFEAVTTPLHGARPLAITSSQPASIVDFILMSMADWIRRGAWKITFFDGSIRDAQALVLAAALPRTTSALGVMLEIKHARLTVQGYLALGEALATCRRVSIELPSTRSRKFRTEAAKRHIRYRYGRTTERMRCIVLESPVAGA</sequence>
<dbReference type="RefSeq" id="XP_008606888.1">
    <property type="nucleotide sequence ID" value="XM_008608666.1"/>
</dbReference>
<reference evidence="1 2" key="1">
    <citation type="submission" date="2012-04" db="EMBL/GenBank/DDBJ databases">
        <title>The Genome Sequence of Saprolegnia declina VS20.</title>
        <authorList>
            <consortium name="The Broad Institute Genome Sequencing Platform"/>
            <person name="Russ C."/>
            <person name="Nusbaum C."/>
            <person name="Tyler B."/>
            <person name="van West P."/>
            <person name="Dieguez-Uribeondo J."/>
            <person name="de Bruijn I."/>
            <person name="Tripathy S."/>
            <person name="Jiang R."/>
            <person name="Young S.K."/>
            <person name="Zeng Q."/>
            <person name="Gargeya S."/>
            <person name="Fitzgerald M."/>
            <person name="Haas B."/>
            <person name="Abouelleil A."/>
            <person name="Alvarado L."/>
            <person name="Arachchi H.M."/>
            <person name="Berlin A."/>
            <person name="Chapman S.B."/>
            <person name="Goldberg J."/>
            <person name="Griggs A."/>
            <person name="Gujja S."/>
            <person name="Hansen M."/>
            <person name="Howarth C."/>
            <person name="Imamovic A."/>
            <person name="Larimer J."/>
            <person name="McCowen C."/>
            <person name="Montmayeur A."/>
            <person name="Murphy C."/>
            <person name="Neiman D."/>
            <person name="Pearson M."/>
            <person name="Priest M."/>
            <person name="Roberts A."/>
            <person name="Saif S."/>
            <person name="Shea T."/>
            <person name="Sisk P."/>
            <person name="Sykes S."/>
            <person name="Wortman J."/>
            <person name="Nusbaum C."/>
            <person name="Birren B."/>
        </authorList>
    </citation>
    <scope>NUCLEOTIDE SEQUENCE [LARGE SCALE GENOMIC DNA]</scope>
    <source>
        <strain evidence="1 2">VS20</strain>
    </source>
</reference>
<evidence type="ECO:0000313" key="2">
    <source>
        <dbReference type="Proteomes" id="UP000030762"/>
    </source>
</evidence>
<dbReference type="Proteomes" id="UP000030762">
    <property type="component" value="Unassembled WGS sequence"/>
</dbReference>
<organism evidence="1 2">
    <name type="scientific">Saprolegnia diclina (strain VS20)</name>
    <dbReference type="NCBI Taxonomy" id="1156394"/>
    <lineage>
        <taxon>Eukaryota</taxon>
        <taxon>Sar</taxon>
        <taxon>Stramenopiles</taxon>
        <taxon>Oomycota</taxon>
        <taxon>Saprolegniomycetes</taxon>
        <taxon>Saprolegniales</taxon>
        <taxon>Saprolegniaceae</taxon>
        <taxon>Saprolegnia</taxon>
    </lineage>
</organism>
<dbReference type="EMBL" id="JH767138">
    <property type="protein sequence ID" value="EQC39616.1"/>
    <property type="molecule type" value="Genomic_DNA"/>
</dbReference>
<dbReference type="InParanoid" id="T0QY57"/>
<dbReference type="OMA" id="SMADWIR"/>
<dbReference type="GeneID" id="19943775"/>
<gene>
    <name evidence="1" type="ORF">SDRG_03048</name>
</gene>
<name>T0QY57_SAPDV</name>
<keyword evidence="2" id="KW-1185">Reference proteome</keyword>
<protein>
    <submittedName>
        <fullName evidence="1">Uncharacterized protein</fullName>
    </submittedName>
</protein>
<dbReference type="VEuPathDB" id="FungiDB:SDRG_03048"/>
<dbReference type="AlphaFoldDB" id="T0QY57"/>
<evidence type="ECO:0000313" key="1">
    <source>
        <dbReference type="EMBL" id="EQC39616.1"/>
    </source>
</evidence>
<dbReference type="OrthoDB" id="10327013at2759"/>
<accession>T0QY57</accession>